<dbReference type="Proteomes" id="UP000594455">
    <property type="component" value="Chromosome"/>
</dbReference>
<evidence type="ECO:0000256" key="1">
    <source>
        <dbReference type="SAM" id="MobiDB-lite"/>
    </source>
</evidence>
<protein>
    <submittedName>
        <fullName evidence="2">Poly-gamma-glutamate hydrolase family protein</fullName>
    </submittedName>
</protein>
<gene>
    <name evidence="2" type="ORF">ISP08_01300</name>
</gene>
<proteinExistence type="predicted"/>
<keyword evidence="3" id="KW-1185">Reference proteome</keyword>
<dbReference type="Gene3D" id="3.40.630.100">
    <property type="entry name" value="Poly-gamma-glutamate hydrolase, zinc-binding motif"/>
    <property type="match status" value="1"/>
</dbReference>
<dbReference type="KEGG" id="sllo:ISP08_01300"/>
<dbReference type="GO" id="GO:0016787">
    <property type="term" value="F:hydrolase activity"/>
    <property type="evidence" value="ECO:0007669"/>
    <property type="project" value="UniProtKB-KW"/>
</dbReference>
<keyword evidence="2" id="KW-0378">Hydrolase</keyword>
<dbReference type="RefSeq" id="WP_195719064.1">
    <property type="nucleotide sequence ID" value="NZ_CP064056.1"/>
</dbReference>
<dbReference type="Pfam" id="PF05908">
    <property type="entry name" value="Gamma_PGA_hydro"/>
    <property type="match status" value="1"/>
</dbReference>
<name>A0A7T1FA59_9STAP</name>
<organism evidence="2 3">
    <name type="scientific">Staphylococcus lloydii</name>
    <dbReference type="NCBI Taxonomy" id="2781774"/>
    <lineage>
        <taxon>Bacteria</taxon>
        <taxon>Bacillati</taxon>
        <taxon>Bacillota</taxon>
        <taxon>Bacilli</taxon>
        <taxon>Bacillales</taxon>
        <taxon>Staphylococcaceae</taxon>
        <taxon>Staphylococcus</taxon>
    </lineage>
</organism>
<evidence type="ECO:0000313" key="3">
    <source>
        <dbReference type="Proteomes" id="UP000594455"/>
    </source>
</evidence>
<dbReference type="AlphaFoldDB" id="A0A7T1FA59"/>
<reference evidence="2 3" key="1">
    <citation type="submission" date="2020-10" db="EMBL/GenBank/DDBJ databases">
        <title>Closed genome sequences of Staphylococcus lloydii sp. nov. and Staphylococcus durrellii sp. nov. Isolated from Captive Fruit Bats (Pteropus livingstonii).</title>
        <authorList>
            <person name="Fountain K."/>
        </authorList>
    </citation>
    <scope>NUCLEOTIDE SEQUENCE [LARGE SCALE GENOMIC DNA]</scope>
    <source>
        <strain evidence="2 3">23_2_7_LY</strain>
    </source>
</reference>
<feature type="region of interest" description="Disordered" evidence="1">
    <location>
        <begin position="1"/>
        <end position="22"/>
    </location>
</feature>
<accession>A0A7T1FA59</accession>
<dbReference type="InterPro" id="IPR008585">
    <property type="entry name" value="Gamma_PGA_hydro"/>
</dbReference>
<dbReference type="InterPro" id="IPR038128">
    <property type="entry name" value="Gamma_PGA_hydro_sf"/>
</dbReference>
<evidence type="ECO:0000313" key="2">
    <source>
        <dbReference type="EMBL" id="QPM75400.1"/>
    </source>
</evidence>
<sequence>MSDKYSSMTELEDKTEEGVDWERSTREKNSAVLISAIHGGAIEPGTTEIADLISEKGGFDFYNFKGIKSKNNEELHVTSHHYDEPVLNKLIAEKEYALAIHGCKGEDEVVYIGGKDDEILSKLVKNFQKIGVKTEDSPSNLSGVNDNNIINCCKSGAGVQLELTSGLRKKCFKNAKYNKKSREDRENWSDFMDDFTNQIVAAFER</sequence>
<dbReference type="EMBL" id="CP064056">
    <property type="protein sequence ID" value="QPM75400.1"/>
    <property type="molecule type" value="Genomic_DNA"/>
</dbReference>